<dbReference type="EC" id="2.4.1.217" evidence="1"/>
<evidence type="ECO:0000256" key="1">
    <source>
        <dbReference type="NCBIfam" id="TIGR02460"/>
    </source>
</evidence>
<dbReference type="GO" id="GO:0005737">
    <property type="term" value="C:cytoplasm"/>
    <property type="evidence" value="ECO:0007669"/>
    <property type="project" value="InterPro"/>
</dbReference>
<organism evidence="2">
    <name type="scientific">uncultured crenarchaeote</name>
    <dbReference type="NCBI Taxonomy" id="29281"/>
    <lineage>
        <taxon>Archaea</taxon>
        <taxon>Thermoproteota</taxon>
        <taxon>environmental samples</taxon>
    </lineage>
</organism>
<dbReference type="AlphaFoldDB" id="Q8NKM8"/>
<dbReference type="CDD" id="cd00761">
    <property type="entry name" value="Glyco_tranf_GTA_type"/>
    <property type="match status" value="1"/>
</dbReference>
<dbReference type="InterPro" id="IPR012812">
    <property type="entry name" value="Osmo_MPG_synth"/>
</dbReference>
<dbReference type="GO" id="GO:0050504">
    <property type="term" value="F:mannosyl-3-phosphoglycerate synthase activity"/>
    <property type="evidence" value="ECO:0007669"/>
    <property type="project" value="UniProtKB-UniRule"/>
</dbReference>
<dbReference type="InterPro" id="IPR029044">
    <property type="entry name" value="Nucleotide-diphossugar_trans"/>
</dbReference>
<dbReference type="Pfam" id="PF09488">
    <property type="entry name" value="Osmo_MPGsynth"/>
    <property type="match status" value="1"/>
</dbReference>
<reference evidence="2" key="1">
    <citation type="journal article" date="2002" name="Environ. Microbiol.">
        <title>First insight into the genome of an uncultivated crenarchaeote from soil.</title>
        <authorList>
            <person name="Quaiser A."/>
            <person name="Ochsenreiter T."/>
            <person name="Klenk H.P."/>
            <person name="Kletzin A."/>
            <person name="Treusch A.H."/>
            <person name="Meurer G."/>
            <person name="Eck J."/>
            <person name="Sensen C.W."/>
            <person name="Schleper C."/>
        </authorList>
    </citation>
    <scope>NUCLEOTIDE SEQUENCE</scope>
</reference>
<name>Q8NKM8_9CREN</name>
<dbReference type="EMBL" id="AJ496176">
    <property type="protein sequence ID" value="CAD42692.1"/>
    <property type="molecule type" value="Genomic_DNA"/>
</dbReference>
<dbReference type="NCBIfam" id="TIGR02460">
    <property type="entry name" value="osmo_MPGsynth"/>
    <property type="match status" value="1"/>
</dbReference>
<dbReference type="SUPFAM" id="SSF53448">
    <property type="entry name" value="Nucleotide-diphospho-sugar transferases"/>
    <property type="match status" value="1"/>
</dbReference>
<dbReference type="CAZy" id="GT55">
    <property type="family name" value="Glycosyltransferase Family 55"/>
</dbReference>
<evidence type="ECO:0000313" key="2">
    <source>
        <dbReference type="EMBL" id="CAD42692.1"/>
    </source>
</evidence>
<protein>
    <recommendedName>
        <fullName evidence="1">Mannosyl-3-phosphoglycerate synthase</fullName>
        <ecNumber evidence="1">2.4.1.217</ecNumber>
    </recommendedName>
</protein>
<sequence length="403" mass="45844">MRLDYPPNYTERIGAVSIHALQKIYEIDSGKMPKFNGLHQHQSIKAFGYDELSSIFQELAIVIPVKNEKISLLEGVLSGIPNECLIIIVSNSQRTPVDRFAMEVEMVRQYSSFADKKIMIIHQNDPELANTFKKIKYRSILNTKSQVRSGKAEGMIIGILLAKMHLKEYIGFIDSDNYFPGAVNEYVKIFAAGFGMATTPYSNIRISWRSKPKIVNNSLQFPRWGRISESSNKYLNALISHITGFEREIITTGNAGEHALSMSLAENLNYSSGYSVEPYEFINILEKFGGLLPSNNPDIIEKGIEIFQIETRNPHFHEEKGNDHLAGMMQESLLAINNSKICNTELTREINDHLLMLQVKHNNDMTKLNFKKKHLIMDPIKIIPIDKFAEFVVKNSKTFIRIG</sequence>
<dbReference type="GO" id="GO:0051479">
    <property type="term" value="P:mannosylglycerate biosynthetic process"/>
    <property type="evidence" value="ECO:0007669"/>
    <property type="project" value="InterPro"/>
</dbReference>
<accession>Q8NKM8</accession>
<dbReference type="Gene3D" id="3.90.550.10">
    <property type="entry name" value="Spore Coat Polysaccharide Biosynthesis Protein SpsA, Chain A"/>
    <property type="match status" value="1"/>
</dbReference>
<proteinExistence type="predicted"/>